<name>A0A2M9F069_9BACL</name>
<sequence length="78" mass="8780">MFWGWGKERFWGVLSADFENLFPDFILFSADFTTLSADFNVFSSDFIALSSDFNTMAKTTKNSSKLSFAGVSTIIIEL</sequence>
<dbReference type="AlphaFoldDB" id="A0A2M9F069"/>
<proteinExistence type="predicted"/>
<dbReference type="EMBL" id="PCGR01000002">
    <property type="protein sequence ID" value="PJK16843.1"/>
    <property type="molecule type" value="Genomic_DNA"/>
</dbReference>
<accession>A0A2M9F069</accession>
<gene>
    <name evidence="1" type="ORF">CQS04_06735</name>
</gene>
<evidence type="ECO:0000313" key="1">
    <source>
        <dbReference type="EMBL" id="PJK16843.1"/>
    </source>
</evidence>
<evidence type="ECO:0000313" key="2">
    <source>
        <dbReference type="Proteomes" id="UP000228680"/>
    </source>
</evidence>
<protein>
    <submittedName>
        <fullName evidence="1">Uncharacterized protein</fullName>
    </submittedName>
</protein>
<comment type="caution">
    <text evidence="1">The sequence shown here is derived from an EMBL/GenBank/DDBJ whole genome shotgun (WGS) entry which is preliminary data.</text>
</comment>
<reference evidence="1 2" key="1">
    <citation type="submission" date="2017-10" db="EMBL/GenBank/DDBJ databases">
        <title>Draft genome of Chryseomicrobium casticus sp. nov.</title>
        <authorList>
            <person name="Chakraborty R."/>
            <person name="Saha T."/>
        </authorList>
    </citation>
    <scope>NUCLEOTIDE SEQUENCE [LARGE SCALE GENOMIC DNA]</scope>
    <source>
        <strain evidence="1 2">ET03</strain>
    </source>
</reference>
<keyword evidence="2" id="KW-1185">Reference proteome</keyword>
<organism evidence="1 2">
    <name type="scientific">Chryseomicrobium excrementi</name>
    <dbReference type="NCBI Taxonomy" id="2041346"/>
    <lineage>
        <taxon>Bacteria</taxon>
        <taxon>Bacillati</taxon>
        <taxon>Bacillota</taxon>
        <taxon>Bacilli</taxon>
        <taxon>Bacillales</taxon>
        <taxon>Caryophanaceae</taxon>
        <taxon>Chryseomicrobium</taxon>
    </lineage>
</organism>
<dbReference type="Proteomes" id="UP000228680">
    <property type="component" value="Unassembled WGS sequence"/>
</dbReference>